<organism evidence="2 3">
    <name type="scientific">Candidatus Aphodocola excrementigallinarum</name>
    <dbReference type="NCBI Taxonomy" id="2840670"/>
    <lineage>
        <taxon>Bacteria</taxon>
        <taxon>Bacillati</taxon>
        <taxon>Bacillota</taxon>
        <taxon>Bacilli</taxon>
        <taxon>Candidatus Aphodocola</taxon>
    </lineage>
</organism>
<evidence type="ECO:0000313" key="2">
    <source>
        <dbReference type="EMBL" id="HIU40740.1"/>
    </source>
</evidence>
<accession>A0A9D1IPK9</accession>
<comment type="similarity">
    <text evidence="1">Belongs to the MYG1 family.</text>
</comment>
<dbReference type="Pfam" id="PF03690">
    <property type="entry name" value="MYG1_exonuc"/>
    <property type="match status" value="1"/>
</dbReference>
<dbReference type="InterPro" id="IPR003226">
    <property type="entry name" value="MYG1_exonuclease"/>
</dbReference>
<dbReference type="GO" id="GO:0005737">
    <property type="term" value="C:cytoplasm"/>
    <property type="evidence" value="ECO:0007669"/>
    <property type="project" value="TreeGrafter"/>
</dbReference>
<dbReference type="PANTHER" id="PTHR11215:SF1">
    <property type="entry name" value="MYG1 EXONUCLEASE"/>
    <property type="match status" value="1"/>
</dbReference>
<reference evidence="2" key="2">
    <citation type="journal article" date="2021" name="PeerJ">
        <title>Extensive microbial diversity within the chicken gut microbiome revealed by metagenomics and culture.</title>
        <authorList>
            <person name="Gilroy R."/>
            <person name="Ravi A."/>
            <person name="Getino M."/>
            <person name="Pursley I."/>
            <person name="Horton D.L."/>
            <person name="Alikhan N.F."/>
            <person name="Baker D."/>
            <person name="Gharbi K."/>
            <person name="Hall N."/>
            <person name="Watson M."/>
            <person name="Adriaenssens E.M."/>
            <person name="Foster-Nyarko E."/>
            <person name="Jarju S."/>
            <person name="Secka A."/>
            <person name="Antonio M."/>
            <person name="Oren A."/>
            <person name="Chaudhuri R.R."/>
            <person name="La Ragione R."/>
            <person name="Hildebrand F."/>
            <person name="Pallen M.J."/>
        </authorList>
    </citation>
    <scope>NUCLEOTIDE SEQUENCE</scope>
    <source>
        <strain evidence="2">CHK193-30670</strain>
    </source>
</reference>
<dbReference type="PANTHER" id="PTHR11215">
    <property type="entry name" value="METAL DEPENDENT HYDROLASE - RELATED"/>
    <property type="match status" value="1"/>
</dbReference>
<protein>
    <submittedName>
        <fullName evidence="2">MYG1 family protein</fullName>
    </submittedName>
</protein>
<comment type="caution">
    <text evidence="2">The sequence shown here is derived from an EMBL/GenBank/DDBJ whole genome shotgun (WGS) entry which is preliminary data.</text>
</comment>
<dbReference type="AlphaFoldDB" id="A0A9D1IPK9"/>
<dbReference type="Proteomes" id="UP000824074">
    <property type="component" value="Unassembled WGS sequence"/>
</dbReference>
<evidence type="ECO:0000256" key="1">
    <source>
        <dbReference type="ARBA" id="ARBA00010105"/>
    </source>
</evidence>
<sequence>MILKNVYNEDVEIKIVDNEFDANFITHSGTFHADEVMASVILLNKFGSMNIYRTSDVKNHNAFIYDVGFGLFDHHQAYFNKTRNNGIKYASCGLVWERFGKDIINKLNVPDKDAFFESVDKNLIMDIDRDDNGQALKNEPEIKQQTLPNLIASFNPAWNDVEKESTCFLKAVCFANDVFNNMIKKMKAKEDARKIIEEKINESKDGILILDEYMPWKDIVLQSENEKAKDILYAVFPSKRGGYNVVATPVLPGSFDVKKPFPKTWAGREDEELQKISGVESITFCHKNLFICACKTFNDAVKIAKISINNKDD</sequence>
<evidence type="ECO:0000313" key="3">
    <source>
        <dbReference type="Proteomes" id="UP000824074"/>
    </source>
</evidence>
<proteinExistence type="inferred from homology"/>
<reference evidence="2" key="1">
    <citation type="submission" date="2020-10" db="EMBL/GenBank/DDBJ databases">
        <authorList>
            <person name="Gilroy R."/>
        </authorList>
    </citation>
    <scope>NUCLEOTIDE SEQUENCE</scope>
    <source>
        <strain evidence="2">CHK193-30670</strain>
    </source>
</reference>
<name>A0A9D1IPK9_9FIRM</name>
<dbReference type="EMBL" id="DVMT01000056">
    <property type="protein sequence ID" value="HIU40740.1"/>
    <property type="molecule type" value="Genomic_DNA"/>
</dbReference>
<gene>
    <name evidence="2" type="ORF">IAB68_05520</name>
</gene>